<dbReference type="AlphaFoldDB" id="A0A7J3M3J4"/>
<sequence>MGVLSWFKYRSPFGMAFMFQRITGLILLFYLCLHLAYLTSLQSRDLYESLTALTVSKQFFIFDSLLILCGVFHGLNGLRIVVHELGFAHEKRKAVLVISVALTILGWILGSYILYTALGD</sequence>
<feature type="transmembrane region" description="Helical" evidence="8">
    <location>
        <begin position="21"/>
        <end position="39"/>
    </location>
</feature>
<reference evidence="9" key="1">
    <citation type="journal article" date="2020" name="mSystems">
        <title>Genome- and Community-Level Interaction Insights into Carbon Utilization and Element Cycling Functions of Hydrothermarchaeota in Hydrothermal Sediment.</title>
        <authorList>
            <person name="Zhou Z."/>
            <person name="Liu Y."/>
            <person name="Xu W."/>
            <person name="Pan J."/>
            <person name="Luo Z.H."/>
            <person name="Li M."/>
        </authorList>
    </citation>
    <scope>NUCLEOTIDE SEQUENCE [LARGE SCALE GENOMIC DNA]</scope>
    <source>
        <strain evidence="9">SpSt-587</strain>
    </source>
</reference>
<dbReference type="Pfam" id="PF01127">
    <property type="entry name" value="Sdh_cyt"/>
    <property type="match status" value="1"/>
</dbReference>
<protein>
    <submittedName>
        <fullName evidence="9">Succinate dehydrogenase</fullName>
    </submittedName>
</protein>
<dbReference type="InterPro" id="IPR034804">
    <property type="entry name" value="SQR/QFR_C/D"/>
</dbReference>
<feature type="transmembrane region" description="Helical" evidence="8">
    <location>
        <begin position="59"/>
        <end position="82"/>
    </location>
</feature>
<evidence type="ECO:0000256" key="3">
    <source>
        <dbReference type="ARBA" id="ARBA00022692"/>
    </source>
</evidence>
<evidence type="ECO:0000256" key="4">
    <source>
        <dbReference type="ARBA" id="ARBA00022723"/>
    </source>
</evidence>
<accession>A0A7J3M3J4</accession>
<dbReference type="Gene3D" id="1.20.1300.10">
    <property type="entry name" value="Fumarate reductase/succinate dehydrogenase, transmembrane subunit"/>
    <property type="match status" value="1"/>
</dbReference>
<dbReference type="InterPro" id="IPR000701">
    <property type="entry name" value="SuccDH_FuR_B_TM-su"/>
</dbReference>
<dbReference type="PANTHER" id="PTHR41910">
    <property type="entry name" value="SUCCINATE DEHYDROGENASE 2 MEMBRANE SUBUNIT SDHC"/>
    <property type="match status" value="1"/>
</dbReference>
<dbReference type="PANTHER" id="PTHR41910:SF1">
    <property type="entry name" value="SUCCINATE DEHYDROGENASE HYDROPHOBIC MEMBRANE ANCHOR SUBUNIT"/>
    <property type="match status" value="1"/>
</dbReference>
<dbReference type="SUPFAM" id="SSF81343">
    <property type="entry name" value="Fumarate reductase respiratory complex transmembrane subunits"/>
    <property type="match status" value="1"/>
</dbReference>
<gene>
    <name evidence="9" type="ORF">ENT52_07765</name>
</gene>
<evidence type="ECO:0000256" key="8">
    <source>
        <dbReference type="SAM" id="Phobius"/>
    </source>
</evidence>
<keyword evidence="6" id="KW-0408">Iron</keyword>
<evidence type="ECO:0000256" key="6">
    <source>
        <dbReference type="ARBA" id="ARBA00023004"/>
    </source>
</evidence>
<dbReference type="GO" id="GO:0046872">
    <property type="term" value="F:metal ion binding"/>
    <property type="evidence" value="ECO:0007669"/>
    <property type="project" value="UniProtKB-KW"/>
</dbReference>
<organism evidence="9">
    <name type="scientific">Archaeoglobus fulgidus</name>
    <dbReference type="NCBI Taxonomy" id="2234"/>
    <lineage>
        <taxon>Archaea</taxon>
        <taxon>Methanobacteriati</taxon>
        <taxon>Methanobacteriota</taxon>
        <taxon>Archaeoglobi</taxon>
        <taxon>Archaeoglobales</taxon>
        <taxon>Archaeoglobaceae</taxon>
        <taxon>Archaeoglobus</taxon>
    </lineage>
</organism>
<keyword evidence="5 8" id="KW-1133">Transmembrane helix</keyword>
<feature type="transmembrane region" description="Helical" evidence="8">
    <location>
        <begin position="94"/>
        <end position="115"/>
    </location>
</feature>
<evidence type="ECO:0000256" key="1">
    <source>
        <dbReference type="ARBA" id="ARBA00004370"/>
    </source>
</evidence>
<proteinExistence type="predicted"/>
<dbReference type="EMBL" id="DSYZ01000144">
    <property type="protein sequence ID" value="HGT83602.1"/>
    <property type="molecule type" value="Genomic_DNA"/>
</dbReference>
<dbReference type="GO" id="GO:0016020">
    <property type="term" value="C:membrane"/>
    <property type="evidence" value="ECO:0007669"/>
    <property type="project" value="UniProtKB-SubCell"/>
</dbReference>
<name>A0A7J3M3J4_ARCFL</name>
<dbReference type="InterPro" id="IPR039023">
    <property type="entry name" value="SdhC_prok"/>
</dbReference>
<evidence type="ECO:0000256" key="2">
    <source>
        <dbReference type="ARBA" id="ARBA00022617"/>
    </source>
</evidence>
<evidence type="ECO:0000256" key="5">
    <source>
        <dbReference type="ARBA" id="ARBA00022989"/>
    </source>
</evidence>
<comment type="subcellular location">
    <subcellularLocation>
        <location evidence="1">Membrane</location>
    </subcellularLocation>
</comment>
<keyword evidence="3 8" id="KW-0812">Transmembrane</keyword>
<comment type="caution">
    <text evidence="9">The sequence shown here is derived from an EMBL/GenBank/DDBJ whole genome shotgun (WGS) entry which is preliminary data.</text>
</comment>
<keyword evidence="4" id="KW-0479">Metal-binding</keyword>
<keyword evidence="2" id="KW-0349">Heme</keyword>
<keyword evidence="7 8" id="KW-0472">Membrane</keyword>
<evidence type="ECO:0000256" key="7">
    <source>
        <dbReference type="ARBA" id="ARBA00023136"/>
    </source>
</evidence>
<evidence type="ECO:0000313" key="9">
    <source>
        <dbReference type="EMBL" id="HGT83602.1"/>
    </source>
</evidence>